<feature type="transmembrane region" description="Helical" evidence="4">
    <location>
        <begin position="333"/>
        <end position="355"/>
    </location>
</feature>
<feature type="transmembrane region" description="Helical" evidence="4">
    <location>
        <begin position="299"/>
        <end position="321"/>
    </location>
</feature>
<gene>
    <name evidence="5" type="ORF">KUL25_13345</name>
</gene>
<feature type="transmembrane region" description="Helical" evidence="4">
    <location>
        <begin position="43"/>
        <end position="63"/>
    </location>
</feature>
<keyword evidence="1 4" id="KW-0812">Transmembrane</keyword>
<dbReference type="Gene3D" id="1.20.1250.20">
    <property type="entry name" value="MFS general substrate transporter like domains"/>
    <property type="match status" value="1"/>
</dbReference>
<sequence length="384" mass="39414">MPRPRKHIVPALGLVQILTWGSTFYLLAVLGDPIVQATGWPRVAVTGGVSLGLLTSGLAARMVGREITARGGRDVMMAGVALLIVGLLGLAAAPSLPFYFAAWIVLGCGMAASLYEAAFSTLGMLFGDKARSAITTLTLLGGLASTICWPLSAYLVDVVGWRGTCGVYAALHLCVTLPLCRFGLPASPKPRVETAGPPSGAAPRLDLPFVCMALWGVSLALILGVISVHLITLLTAGGLSVAAAVALGAMIGPSQVAARLVELAGRGRHHPIITQFGSSALICLGLVGLWQDIPTSVCMVAYGTGAGLWSIARGTMVLQIYGARAYPSATARLARPVLIAAAVAPLAGGALIEAFGPLGTLRLLALATCVPLLATLTLGMLLRR</sequence>
<dbReference type="Pfam" id="PF07690">
    <property type="entry name" value="MFS_1"/>
    <property type="match status" value="1"/>
</dbReference>
<evidence type="ECO:0000256" key="2">
    <source>
        <dbReference type="ARBA" id="ARBA00022989"/>
    </source>
</evidence>
<keyword evidence="3 4" id="KW-0472">Membrane</keyword>
<feature type="transmembrane region" description="Helical" evidence="4">
    <location>
        <begin position="231"/>
        <end position="251"/>
    </location>
</feature>
<dbReference type="EMBL" id="CP078073">
    <property type="protein sequence ID" value="QXL86450.1"/>
    <property type="molecule type" value="Genomic_DNA"/>
</dbReference>
<evidence type="ECO:0000256" key="3">
    <source>
        <dbReference type="ARBA" id="ARBA00023136"/>
    </source>
</evidence>
<dbReference type="AlphaFoldDB" id="A0A975YEM5"/>
<feature type="transmembrane region" description="Helical" evidence="4">
    <location>
        <begin position="75"/>
        <end position="94"/>
    </location>
</feature>
<feature type="transmembrane region" description="Helical" evidence="4">
    <location>
        <begin position="205"/>
        <end position="225"/>
    </location>
</feature>
<protein>
    <submittedName>
        <fullName evidence="5">MFS transporter</fullName>
    </submittedName>
</protein>
<feature type="transmembrane region" description="Helical" evidence="4">
    <location>
        <begin position="12"/>
        <end position="31"/>
    </location>
</feature>
<dbReference type="InterPro" id="IPR036259">
    <property type="entry name" value="MFS_trans_sf"/>
</dbReference>
<dbReference type="InterPro" id="IPR011701">
    <property type="entry name" value="MFS"/>
</dbReference>
<reference evidence="5" key="1">
    <citation type="submission" date="2021-07" db="EMBL/GenBank/DDBJ databases">
        <title>Karlodiniumbacter phycospheric gen. nov., sp. nov., a phycosphere bacterium isolated from karlodinium veneficum.</title>
        <authorList>
            <person name="Peng Y."/>
            <person name="Jiang L."/>
            <person name="Lee J."/>
        </authorList>
    </citation>
    <scope>NUCLEOTIDE SEQUENCE</scope>
    <source>
        <strain evidence="5">N5</strain>
    </source>
</reference>
<organism evidence="5">
    <name type="scientific">Gymnodinialimonas phycosphaerae</name>
    <dbReference type="NCBI Taxonomy" id="2841589"/>
    <lineage>
        <taxon>Bacteria</taxon>
        <taxon>Pseudomonadati</taxon>
        <taxon>Pseudomonadota</taxon>
        <taxon>Alphaproteobacteria</taxon>
        <taxon>Rhodobacterales</taxon>
        <taxon>Paracoccaceae</taxon>
        <taxon>Gymnodinialimonas</taxon>
    </lineage>
</organism>
<proteinExistence type="predicted"/>
<feature type="transmembrane region" description="Helical" evidence="4">
    <location>
        <begin position="167"/>
        <end position="184"/>
    </location>
</feature>
<evidence type="ECO:0000256" key="1">
    <source>
        <dbReference type="ARBA" id="ARBA00022692"/>
    </source>
</evidence>
<accession>A0A975YEM5</accession>
<keyword evidence="2 4" id="KW-1133">Transmembrane helix</keyword>
<dbReference type="SUPFAM" id="SSF103473">
    <property type="entry name" value="MFS general substrate transporter"/>
    <property type="match status" value="1"/>
</dbReference>
<dbReference type="PANTHER" id="PTHR11360:SF308">
    <property type="entry name" value="BLL3089 PROTEIN"/>
    <property type="match status" value="1"/>
</dbReference>
<dbReference type="InterPro" id="IPR050327">
    <property type="entry name" value="Proton-linked_MCT"/>
</dbReference>
<name>A0A975YEM5_9RHOB</name>
<feature type="transmembrane region" description="Helical" evidence="4">
    <location>
        <begin position="133"/>
        <end position="155"/>
    </location>
</feature>
<evidence type="ECO:0000256" key="4">
    <source>
        <dbReference type="SAM" id="Phobius"/>
    </source>
</evidence>
<dbReference type="PANTHER" id="PTHR11360">
    <property type="entry name" value="MONOCARBOXYLATE TRANSPORTER"/>
    <property type="match status" value="1"/>
</dbReference>
<dbReference type="GO" id="GO:0022857">
    <property type="term" value="F:transmembrane transporter activity"/>
    <property type="evidence" value="ECO:0007669"/>
    <property type="project" value="InterPro"/>
</dbReference>
<evidence type="ECO:0000313" key="5">
    <source>
        <dbReference type="EMBL" id="QXL86450.1"/>
    </source>
</evidence>
<feature type="transmembrane region" description="Helical" evidence="4">
    <location>
        <begin position="361"/>
        <end position="382"/>
    </location>
</feature>